<dbReference type="Proteomes" id="UP000249890">
    <property type="component" value="Chromosome"/>
</dbReference>
<dbReference type="EMBL" id="CP021780">
    <property type="protein sequence ID" value="ASA19493.1"/>
    <property type="molecule type" value="Genomic_DNA"/>
</dbReference>
<keyword evidence="2" id="KW-1185">Reference proteome</keyword>
<evidence type="ECO:0000313" key="1">
    <source>
        <dbReference type="EMBL" id="ASA19493.1"/>
    </source>
</evidence>
<accession>A0A2Z2K9Q2</accession>
<gene>
    <name evidence="1" type="ORF">B9T62_00685</name>
</gene>
<name>A0A2Z2K9Q2_9BACL</name>
<reference evidence="1 2" key="1">
    <citation type="submission" date="2017-06" db="EMBL/GenBank/DDBJ databases">
        <title>Complete genome sequence of Paenibacillus donghaensis KCTC 13049T isolated from East Sea sediment, South Korea.</title>
        <authorList>
            <person name="Jung B.K."/>
            <person name="Hong S.-J."/>
            <person name="Shin J.-H."/>
        </authorList>
    </citation>
    <scope>NUCLEOTIDE SEQUENCE [LARGE SCALE GENOMIC DNA]</scope>
    <source>
        <strain evidence="1 2">KCTC 13049</strain>
    </source>
</reference>
<protein>
    <recommendedName>
        <fullName evidence="3">Asp/Glu/hydantoin racemase</fullName>
    </recommendedName>
</protein>
<evidence type="ECO:0008006" key="3">
    <source>
        <dbReference type="Google" id="ProtNLM"/>
    </source>
</evidence>
<dbReference type="OrthoDB" id="2910128at2"/>
<organism evidence="1 2">
    <name type="scientific">Paenibacillus donghaensis</name>
    <dbReference type="NCBI Taxonomy" id="414771"/>
    <lineage>
        <taxon>Bacteria</taxon>
        <taxon>Bacillati</taxon>
        <taxon>Bacillota</taxon>
        <taxon>Bacilli</taxon>
        <taxon>Bacillales</taxon>
        <taxon>Paenibacillaceae</taxon>
        <taxon>Paenibacillus</taxon>
    </lineage>
</organism>
<dbReference type="RefSeq" id="WP_087913517.1">
    <property type="nucleotide sequence ID" value="NZ_CP021780.1"/>
</dbReference>
<sequence length="220" mass="23802">MPTIGCYHAHYTNIELIEQALGAGGAELVHYVDPGLDRIKADSDFTPAVAERKVAQTLDWIASSHVDAILITCTFFSAVYKEQLHRMAVPVIRIEDPLFSKLASAAARPMVLAFTNPATVAGTMEQLQRFAAQQGIDLQAEAALLEDTFPLIMQGHKEEYNQAVSSGLLRLAGEHPGKQLVAAQLSMVPAAREVSASGGSEVWNQLDSLADYVRQTVELG</sequence>
<evidence type="ECO:0000313" key="2">
    <source>
        <dbReference type="Proteomes" id="UP000249890"/>
    </source>
</evidence>
<proteinExistence type="predicted"/>
<dbReference type="AlphaFoldDB" id="A0A2Z2K9Q2"/>
<dbReference type="KEGG" id="pdh:B9T62_00685"/>